<dbReference type="AlphaFoldDB" id="A0A160TKD7"/>
<dbReference type="Pfam" id="PF00196">
    <property type="entry name" value="GerE"/>
    <property type="match status" value="1"/>
</dbReference>
<dbReference type="Gene3D" id="1.10.10.10">
    <property type="entry name" value="Winged helix-like DNA-binding domain superfamily/Winged helix DNA-binding domain"/>
    <property type="match status" value="1"/>
</dbReference>
<keyword evidence="2" id="KW-0812">Transmembrane</keyword>
<feature type="compositionally biased region" description="Polar residues" evidence="1">
    <location>
        <begin position="106"/>
        <end position="116"/>
    </location>
</feature>
<accession>A0A160TKD7</accession>
<name>A0A160TKD7_9ZZZZ</name>
<dbReference type="GO" id="GO:0006355">
    <property type="term" value="P:regulation of DNA-templated transcription"/>
    <property type="evidence" value="ECO:0007669"/>
    <property type="project" value="InterPro"/>
</dbReference>
<sequence length="180" mass="19567">MGPNRLDGLTARQLQCLRGKWDRKMDKEIAHELGISQRAVEGHLRGAREKLGTASTRAAVLMVAVREGWEGSVEPNRGPSDLPNPGDSSAILFPDEEGPVPASASVRDSWSRSGQRLSPIGPEARWPIPTREGQRNDLSTLQRLAWPFAIATLVMAILFLGFGVVNGAGEFIGTVLNRTF</sequence>
<dbReference type="GO" id="GO:0003677">
    <property type="term" value="F:DNA binding"/>
    <property type="evidence" value="ECO:0007669"/>
    <property type="project" value="InterPro"/>
</dbReference>
<protein>
    <recommendedName>
        <fullName evidence="3">HTH luxR-type domain-containing protein</fullName>
    </recommendedName>
</protein>
<evidence type="ECO:0000313" key="4">
    <source>
        <dbReference type="EMBL" id="CUS44124.1"/>
    </source>
</evidence>
<feature type="transmembrane region" description="Helical" evidence="2">
    <location>
        <begin position="144"/>
        <end position="165"/>
    </location>
</feature>
<organism evidence="4">
    <name type="scientific">hydrothermal vent metagenome</name>
    <dbReference type="NCBI Taxonomy" id="652676"/>
    <lineage>
        <taxon>unclassified sequences</taxon>
        <taxon>metagenomes</taxon>
        <taxon>ecological metagenomes</taxon>
    </lineage>
</organism>
<evidence type="ECO:0000256" key="2">
    <source>
        <dbReference type="SAM" id="Phobius"/>
    </source>
</evidence>
<reference evidence="4" key="1">
    <citation type="submission" date="2015-10" db="EMBL/GenBank/DDBJ databases">
        <authorList>
            <person name="Gilbert D.G."/>
        </authorList>
    </citation>
    <scope>NUCLEOTIDE SEQUENCE</scope>
</reference>
<keyword evidence="2" id="KW-0472">Membrane</keyword>
<proteinExistence type="predicted"/>
<dbReference type="InterPro" id="IPR000792">
    <property type="entry name" value="Tscrpt_reg_LuxR_C"/>
</dbReference>
<dbReference type="PROSITE" id="PS50043">
    <property type="entry name" value="HTH_LUXR_2"/>
    <property type="match status" value="1"/>
</dbReference>
<dbReference type="SMART" id="SM00421">
    <property type="entry name" value="HTH_LUXR"/>
    <property type="match status" value="1"/>
</dbReference>
<gene>
    <name evidence="4" type="ORF">MGWOODY_Smn2436</name>
</gene>
<keyword evidence="2" id="KW-1133">Transmembrane helix</keyword>
<evidence type="ECO:0000259" key="3">
    <source>
        <dbReference type="PROSITE" id="PS50043"/>
    </source>
</evidence>
<dbReference type="InterPro" id="IPR016032">
    <property type="entry name" value="Sig_transdc_resp-reg_C-effctor"/>
</dbReference>
<dbReference type="EMBL" id="CZQE01000113">
    <property type="protein sequence ID" value="CUS44124.1"/>
    <property type="molecule type" value="Genomic_DNA"/>
</dbReference>
<evidence type="ECO:0000256" key="1">
    <source>
        <dbReference type="SAM" id="MobiDB-lite"/>
    </source>
</evidence>
<dbReference type="SUPFAM" id="SSF46894">
    <property type="entry name" value="C-terminal effector domain of the bipartite response regulators"/>
    <property type="match status" value="1"/>
</dbReference>
<dbReference type="InterPro" id="IPR036388">
    <property type="entry name" value="WH-like_DNA-bd_sf"/>
</dbReference>
<feature type="region of interest" description="Disordered" evidence="1">
    <location>
        <begin position="71"/>
        <end position="131"/>
    </location>
</feature>
<dbReference type="CDD" id="cd06170">
    <property type="entry name" value="LuxR_C_like"/>
    <property type="match status" value="1"/>
</dbReference>
<feature type="domain" description="HTH luxR-type" evidence="3">
    <location>
        <begin position="2"/>
        <end position="67"/>
    </location>
</feature>